<dbReference type="STRING" id="454006.SAMN05421825_1789"/>
<dbReference type="AlphaFoldDB" id="A0A1G7MP71"/>
<dbReference type="EMBL" id="FNBH01000002">
    <property type="protein sequence ID" value="SDF63638.1"/>
    <property type="molecule type" value="Genomic_DNA"/>
</dbReference>
<keyword evidence="1 2" id="KW-0732">Signal</keyword>
<reference evidence="5" key="1">
    <citation type="submission" date="2016-10" db="EMBL/GenBank/DDBJ databases">
        <authorList>
            <person name="Varghese N."/>
            <person name="Submissions S."/>
        </authorList>
    </citation>
    <scope>NUCLEOTIDE SEQUENCE [LARGE SCALE GENOMIC DNA]</scope>
    <source>
        <strain evidence="5">DSM 19684</strain>
    </source>
</reference>
<feature type="domain" description="Secretion system C-terminal sorting" evidence="3">
    <location>
        <begin position="159"/>
        <end position="224"/>
    </location>
</feature>
<protein>
    <submittedName>
        <fullName evidence="4">Por secretion system C-terminal sorting domain-containing protein</fullName>
    </submittedName>
</protein>
<proteinExistence type="predicted"/>
<name>A0A1G7MP71_9FLAO</name>
<dbReference type="InterPro" id="IPR026444">
    <property type="entry name" value="Secre_tail"/>
</dbReference>
<evidence type="ECO:0000259" key="3">
    <source>
        <dbReference type="Pfam" id="PF18962"/>
    </source>
</evidence>
<dbReference type="RefSeq" id="WP_089873141.1">
    <property type="nucleotide sequence ID" value="NZ_FNBH01000002.1"/>
</dbReference>
<feature type="signal peptide" evidence="2">
    <location>
        <begin position="1"/>
        <end position="19"/>
    </location>
</feature>
<dbReference type="Proteomes" id="UP000199203">
    <property type="component" value="Unassembled WGS sequence"/>
</dbReference>
<gene>
    <name evidence="4" type="ORF">SAMN05421825_1789</name>
</gene>
<feature type="chain" id="PRO_5011660759" evidence="2">
    <location>
        <begin position="20"/>
        <end position="226"/>
    </location>
</feature>
<dbReference type="OrthoDB" id="1256754at2"/>
<organism evidence="4 5">
    <name type="scientific">Epilithonimonas hungarica</name>
    <dbReference type="NCBI Taxonomy" id="454006"/>
    <lineage>
        <taxon>Bacteria</taxon>
        <taxon>Pseudomonadati</taxon>
        <taxon>Bacteroidota</taxon>
        <taxon>Flavobacteriia</taxon>
        <taxon>Flavobacteriales</taxon>
        <taxon>Weeksellaceae</taxon>
        <taxon>Chryseobacterium group</taxon>
        <taxon>Epilithonimonas</taxon>
    </lineage>
</organism>
<evidence type="ECO:0000256" key="2">
    <source>
        <dbReference type="SAM" id="SignalP"/>
    </source>
</evidence>
<dbReference type="Pfam" id="PF18962">
    <property type="entry name" value="Por_Secre_tail"/>
    <property type="match status" value="1"/>
</dbReference>
<dbReference type="NCBIfam" id="TIGR04183">
    <property type="entry name" value="Por_Secre_tail"/>
    <property type="match status" value="1"/>
</dbReference>
<evidence type="ECO:0000313" key="4">
    <source>
        <dbReference type="EMBL" id="SDF63638.1"/>
    </source>
</evidence>
<evidence type="ECO:0000313" key="5">
    <source>
        <dbReference type="Proteomes" id="UP000199203"/>
    </source>
</evidence>
<accession>A0A1G7MP71</accession>
<keyword evidence="5" id="KW-1185">Reference proteome</keyword>
<evidence type="ECO:0000256" key="1">
    <source>
        <dbReference type="ARBA" id="ARBA00022729"/>
    </source>
</evidence>
<sequence>MKKLYILIFAANLCSAQNAELLNTDWQITQIVGETNPVGQQPPPMPYQQVTRFGADSPQLSLSYFNNISANLTYSGENIFTVNDKFCTLADYMADNGEVNQFFERLCSFFTNSQSYYYNIVSNGNGKTLTIGNAIFEEIHFKSATLSTKDNELTTIIAYPNPVTDIIKIENLKPSSSLELIDSSGKLVKSVSNINSAKTEINIKNLTSGIYYLKINGQSVQKIIKK</sequence>